<dbReference type="EMBL" id="MN739341">
    <property type="protein sequence ID" value="QHS99380.1"/>
    <property type="molecule type" value="Genomic_DNA"/>
</dbReference>
<evidence type="ECO:0000313" key="1">
    <source>
        <dbReference type="EMBL" id="QHS99380.1"/>
    </source>
</evidence>
<reference evidence="1" key="1">
    <citation type="journal article" date="2020" name="Nature">
        <title>Giant virus diversity and host interactions through global metagenomics.</title>
        <authorList>
            <person name="Schulz F."/>
            <person name="Roux S."/>
            <person name="Paez-Espino D."/>
            <person name="Jungbluth S."/>
            <person name="Walsh D.A."/>
            <person name="Denef V.J."/>
            <person name="McMahon K.D."/>
            <person name="Konstantinidis K.T."/>
            <person name="Eloe-Fadrosh E.A."/>
            <person name="Kyrpides N.C."/>
            <person name="Woyke T."/>
        </authorList>
    </citation>
    <scope>NUCLEOTIDE SEQUENCE</scope>
    <source>
        <strain evidence="1">GVMAG-M-3300020185-33</strain>
    </source>
</reference>
<proteinExistence type="predicted"/>
<organism evidence="1">
    <name type="scientific">viral metagenome</name>
    <dbReference type="NCBI Taxonomy" id="1070528"/>
    <lineage>
        <taxon>unclassified sequences</taxon>
        <taxon>metagenomes</taxon>
        <taxon>organismal metagenomes</taxon>
    </lineage>
</organism>
<accession>A0A6C0C4Q3</accession>
<protein>
    <submittedName>
        <fullName evidence="1">Uncharacterized protein</fullName>
    </submittedName>
</protein>
<sequence length="114" mass="12862">MNQIEQVKATDHPAYPFVVYGQRGSVPEPTSESEYIIRKLKLESSAMRQAIALVNYDEAKANFPPGESSIIPIPVARTSPPIICVNGEFYRYSKEEWDHAVASAMDIYKRSKQI</sequence>
<dbReference type="AlphaFoldDB" id="A0A6C0C4Q3"/>
<name>A0A6C0C4Q3_9ZZZZ</name>